<dbReference type="GO" id="GO:0016887">
    <property type="term" value="F:ATP hydrolysis activity"/>
    <property type="evidence" value="ECO:0007669"/>
    <property type="project" value="InterPro"/>
</dbReference>
<dbReference type="InterPro" id="IPR027417">
    <property type="entry name" value="P-loop_NTPase"/>
</dbReference>
<feature type="domain" description="ABC transporter" evidence="5">
    <location>
        <begin position="4"/>
        <end position="236"/>
    </location>
</feature>
<dbReference type="Pfam" id="PF00005">
    <property type="entry name" value="ABC_tran"/>
    <property type="match status" value="1"/>
</dbReference>
<organism evidence="6 7">
    <name type="scientific">Gordonia hirsuta DSM 44140 = NBRC 16056</name>
    <dbReference type="NCBI Taxonomy" id="1121927"/>
    <lineage>
        <taxon>Bacteria</taxon>
        <taxon>Bacillati</taxon>
        <taxon>Actinomycetota</taxon>
        <taxon>Actinomycetes</taxon>
        <taxon>Mycobacteriales</taxon>
        <taxon>Gordoniaceae</taxon>
        <taxon>Gordonia</taxon>
    </lineage>
</organism>
<dbReference type="PANTHER" id="PTHR42781">
    <property type="entry name" value="SPERMIDINE/PUTRESCINE IMPORT ATP-BINDING PROTEIN POTA"/>
    <property type="match status" value="1"/>
</dbReference>
<dbReference type="EMBL" id="BANT01000004">
    <property type="protein sequence ID" value="GAC56238.1"/>
    <property type="molecule type" value="Genomic_DNA"/>
</dbReference>
<gene>
    <name evidence="6" type="ORF">GOHSU_04_01070</name>
</gene>
<dbReference type="Pfam" id="PF08402">
    <property type="entry name" value="TOBE_2"/>
    <property type="match status" value="1"/>
</dbReference>
<dbReference type="InterPro" id="IPR013611">
    <property type="entry name" value="Transp-assoc_OB_typ2"/>
</dbReference>
<name>L7L884_9ACTN</name>
<dbReference type="Gene3D" id="3.40.50.300">
    <property type="entry name" value="P-loop containing nucleotide triphosphate hydrolases"/>
    <property type="match status" value="1"/>
</dbReference>
<proteinExistence type="predicted"/>
<comment type="caution">
    <text evidence="6">The sequence shown here is derived from an EMBL/GenBank/DDBJ whole genome shotgun (WGS) entry which is preliminary data.</text>
</comment>
<dbReference type="InterPro" id="IPR050093">
    <property type="entry name" value="ABC_SmlMolc_Importer"/>
</dbReference>
<accession>L7L884</accession>
<dbReference type="SUPFAM" id="SSF50331">
    <property type="entry name" value="MOP-like"/>
    <property type="match status" value="1"/>
</dbReference>
<keyword evidence="3 6" id="KW-0067">ATP-binding</keyword>
<dbReference type="AlphaFoldDB" id="L7L884"/>
<keyword evidence="1" id="KW-0813">Transport</keyword>
<dbReference type="eggNOG" id="COG3842">
    <property type="taxonomic scope" value="Bacteria"/>
</dbReference>
<evidence type="ECO:0000256" key="2">
    <source>
        <dbReference type="ARBA" id="ARBA00022741"/>
    </source>
</evidence>
<protein>
    <recommendedName>
        <fullName evidence="4">ABC-type quaternary amine transporter</fullName>
        <ecNumber evidence="4">7.6.2.9</ecNumber>
    </recommendedName>
</protein>
<dbReference type="SUPFAM" id="SSF52540">
    <property type="entry name" value="P-loop containing nucleoside triphosphate hydrolases"/>
    <property type="match status" value="1"/>
</dbReference>
<dbReference type="PROSITE" id="PS50893">
    <property type="entry name" value="ABC_TRANSPORTER_2"/>
    <property type="match status" value="1"/>
</dbReference>
<reference evidence="6 7" key="1">
    <citation type="submission" date="2012-12" db="EMBL/GenBank/DDBJ databases">
        <title>Whole genome shotgun sequence of Gordonia hirsuta NBRC 16056.</title>
        <authorList>
            <person name="Isaki-Nakamura S."/>
            <person name="Hosoyama A."/>
            <person name="Tsuchikane K."/>
            <person name="Katsumata H."/>
            <person name="Baba S."/>
            <person name="Yamazaki S."/>
            <person name="Fujita N."/>
        </authorList>
    </citation>
    <scope>NUCLEOTIDE SEQUENCE [LARGE SCALE GENOMIC DNA]</scope>
    <source>
        <strain evidence="6 7">NBRC 16056</strain>
    </source>
</reference>
<evidence type="ECO:0000256" key="1">
    <source>
        <dbReference type="ARBA" id="ARBA00022448"/>
    </source>
</evidence>
<evidence type="ECO:0000256" key="4">
    <source>
        <dbReference type="ARBA" id="ARBA00066388"/>
    </source>
</evidence>
<dbReference type="Proteomes" id="UP000053405">
    <property type="component" value="Unassembled WGS sequence"/>
</dbReference>
<sequence length="344" mass="36113">MGILTLRGVTVRYGTTTVIDDLDWAVGAATAPVSALLGPSGCGKSTLLRAIAGLTSLSAGTVAWDGVDLAPVPVHRRDFGVVFQDGQLFSGRTVAANIAYGLARRRWPRTRISQRVEEMLELVQLPGIGERRVTALSGGQAQRVALARALAPRPRLLLLDEPLAALDARLREDLAFAIGDIVRAAETPTVVVTHDRAEAAMLADSISVMRAGEIVQTAPAQRLWHRPADDWVAGFLGASLIVDASVTGSVLHTPFGQAAAQAVEGLPAQGPCRVALRPESLWAAPAEAGRADGTITHAAVLPGGTRLRVATDAGEVEAMAAEPYAAGEPVRLRLDPRQIAVIGR</sequence>
<dbReference type="GO" id="GO:0005524">
    <property type="term" value="F:ATP binding"/>
    <property type="evidence" value="ECO:0007669"/>
    <property type="project" value="UniProtKB-KW"/>
</dbReference>
<dbReference type="GO" id="GO:0043190">
    <property type="term" value="C:ATP-binding cassette (ABC) transporter complex"/>
    <property type="evidence" value="ECO:0007669"/>
    <property type="project" value="InterPro"/>
</dbReference>
<dbReference type="InterPro" id="IPR017871">
    <property type="entry name" value="ABC_transporter-like_CS"/>
</dbReference>
<evidence type="ECO:0000256" key="3">
    <source>
        <dbReference type="ARBA" id="ARBA00022840"/>
    </source>
</evidence>
<dbReference type="InterPro" id="IPR008995">
    <property type="entry name" value="Mo/tungstate-bd_C_term_dom"/>
</dbReference>
<dbReference type="PROSITE" id="PS00211">
    <property type="entry name" value="ABC_TRANSPORTER_1"/>
    <property type="match status" value="1"/>
</dbReference>
<evidence type="ECO:0000313" key="6">
    <source>
        <dbReference type="EMBL" id="GAC56238.1"/>
    </source>
</evidence>
<dbReference type="FunFam" id="3.40.50.300:FF:000425">
    <property type="entry name" value="Probable ABC transporter, ATP-binding subunit"/>
    <property type="match status" value="1"/>
</dbReference>
<keyword evidence="7" id="KW-1185">Reference proteome</keyword>
<dbReference type="STRING" id="1121927.GOHSU_04_01070"/>
<dbReference type="GO" id="GO:0015418">
    <property type="term" value="F:ABC-type quaternary ammonium compound transporting activity"/>
    <property type="evidence" value="ECO:0007669"/>
    <property type="project" value="UniProtKB-EC"/>
</dbReference>
<dbReference type="SMART" id="SM00382">
    <property type="entry name" value="AAA"/>
    <property type="match status" value="1"/>
</dbReference>
<dbReference type="InterPro" id="IPR003439">
    <property type="entry name" value="ABC_transporter-like_ATP-bd"/>
</dbReference>
<dbReference type="InterPro" id="IPR003593">
    <property type="entry name" value="AAA+_ATPase"/>
</dbReference>
<dbReference type="PANTHER" id="PTHR42781:SF4">
    <property type="entry name" value="SPERMIDINE_PUTRESCINE IMPORT ATP-BINDING PROTEIN POTA"/>
    <property type="match status" value="1"/>
</dbReference>
<evidence type="ECO:0000313" key="7">
    <source>
        <dbReference type="Proteomes" id="UP000053405"/>
    </source>
</evidence>
<keyword evidence="2" id="KW-0547">Nucleotide-binding</keyword>
<dbReference type="EC" id="7.6.2.9" evidence="4"/>
<evidence type="ECO:0000259" key="5">
    <source>
        <dbReference type="PROSITE" id="PS50893"/>
    </source>
</evidence>